<dbReference type="EMBL" id="FO818640">
    <property type="protein sequence ID" value="CDM98090.1"/>
    <property type="molecule type" value="Genomic_DNA"/>
</dbReference>
<dbReference type="Proteomes" id="UP000032946">
    <property type="component" value="Chromosome"/>
</dbReference>
<reference evidence="1 2" key="1">
    <citation type="submission" date="2014-02" db="EMBL/GenBank/DDBJ databases">
        <authorList>
            <person name="Genoscope - CEA"/>
        </authorList>
    </citation>
    <scope>NUCLEOTIDE SEQUENCE [LARGE SCALE GENOMIC DNA]</scope>
    <source>
        <strain evidence="1 2">PCC 8005</strain>
    </source>
</reference>
<proteinExistence type="predicted"/>
<evidence type="ECO:0000313" key="1">
    <source>
        <dbReference type="EMBL" id="CDM98090.1"/>
    </source>
</evidence>
<protein>
    <submittedName>
        <fullName evidence="1">Uncharacterized protein</fullName>
    </submittedName>
</protein>
<gene>
    <name evidence="1" type="ORF">ARTHRO_60691</name>
</gene>
<evidence type="ECO:0000313" key="2">
    <source>
        <dbReference type="Proteomes" id="UP000032946"/>
    </source>
</evidence>
<keyword evidence="2" id="KW-1185">Reference proteome</keyword>
<sequence>MVSLDGFKFQGIDGLGIIDHGIKATAISKQIGYATGRVGTK</sequence>
<name>A0A9P1KLL9_9CYAN</name>
<accession>A0A9P1KLL9</accession>
<organism evidence="1 2">
    <name type="scientific">Limnospira indica PCC 8005</name>
    <dbReference type="NCBI Taxonomy" id="376219"/>
    <lineage>
        <taxon>Bacteria</taxon>
        <taxon>Bacillati</taxon>
        <taxon>Cyanobacteriota</taxon>
        <taxon>Cyanophyceae</taxon>
        <taxon>Oscillatoriophycideae</taxon>
        <taxon>Oscillatoriales</taxon>
        <taxon>Sirenicapillariaceae</taxon>
        <taxon>Limnospira</taxon>
    </lineage>
</organism>
<dbReference type="AlphaFoldDB" id="A0A9P1KLL9"/>